<dbReference type="PANTHER" id="PTHR43603">
    <property type="entry name" value="COBW DOMAIN-CONTAINING PROTEIN DDB_G0274527"/>
    <property type="match status" value="1"/>
</dbReference>
<comment type="caution">
    <text evidence="2">The sequence shown here is derived from an EMBL/GenBank/DDBJ whole genome shotgun (WGS) entry which is preliminary data.</text>
</comment>
<keyword evidence="3" id="KW-1185">Reference proteome</keyword>
<organism evidence="2 3">
    <name type="scientific">Prorocentrum cordatum</name>
    <dbReference type="NCBI Taxonomy" id="2364126"/>
    <lineage>
        <taxon>Eukaryota</taxon>
        <taxon>Sar</taxon>
        <taxon>Alveolata</taxon>
        <taxon>Dinophyceae</taxon>
        <taxon>Prorocentrales</taxon>
        <taxon>Prorocentraceae</taxon>
        <taxon>Prorocentrum</taxon>
    </lineage>
</organism>
<reference evidence="2" key="1">
    <citation type="submission" date="2023-10" db="EMBL/GenBank/DDBJ databases">
        <authorList>
            <person name="Chen Y."/>
            <person name="Shah S."/>
            <person name="Dougan E. K."/>
            <person name="Thang M."/>
            <person name="Chan C."/>
        </authorList>
    </citation>
    <scope>NUCLEOTIDE SEQUENCE [LARGE SCALE GENOMIC DNA]</scope>
</reference>
<dbReference type="CDD" id="cd06467">
    <property type="entry name" value="p23_NUDC_like"/>
    <property type="match status" value="1"/>
</dbReference>
<dbReference type="Gene3D" id="2.60.40.790">
    <property type="match status" value="1"/>
</dbReference>
<dbReference type="Pfam" id="PF02492">
    <property type="entry name" value="cobW"/>
    <property type="match status" value="1"/>
</dbReference>
<dbReference type="Proteomes" id="UP001189429">
    <property type="component" value="Unassembled WGS sequence"/>
</dbReference>
<evidence type="ECO:0000259" key="1">
    <source>
        <dbReference type="PROSITE" id="PS51203"/>
    </source>
</evidence>
<gene>
    <name evidence="2" type="ORF">PCOR1329_LOCUS23234</name>
</gene>
<accession>A0ABN9RSA4</accession>
<evidence type="ECO:0000313" key="3">
    <source>
        <dbReference type="Proteomes" id="UP001189429"/>
    </source>
</evidence>
<dbReference type="EMBL" id="CAUYUJ010007847">
    <property type="protein sequence ID" value="CAK0822142.1"/>
    <property type="molecule type" value="Genomic_DNA"/>
</dbReference>
<dbReference type="Pfam" id="PF04969">
    <property type="entry name" value="CS"/>
    <property type="match status" value="1"/>
</dbReference>
<dbReference type="SMART" id="SM00833">
    <property type="entry name" value="CobW_C"/>
    <property type="match status" value="1"/>
</dbReference>
<name>A0ABN9RSA4_9DINO</name>
<dbReference type="CDD" id="cd03112">
    <property type="entry name" value="CobW-like"/>
    <property type="match status" value="1"/>
</dbReference>
<dbReference type="InterPro" id="IPR003495">
    <property type="entry name" value="CobW/HypB/UreG_nucleotide-bd"/>
</dbReference>
<dbReference type="InterPro" id="IPR027417">
    <property type="entry name" value="P-loop_NTPase"/>
</dbReference>
<feature type="domain" description="CS" evidence="1">
    <location>
        <begin position="263"/>
        <end position="356"/>
    </location>
</feature>
<sequence>MPLTFNFGEENRPELFEGKPKTPVTLLSGFLGCGKTTLLKHLLENQAGVRIAVVVNDVAEVNIDSQLVRRFETGLVQVAELQNGCVCCSSADDLFSTVQSVVMQSKDRPFEHIIIELSGVGEPDAVKRNWNIGLECAMPVALRTEVTRVVTVVDASTFGRDWLDTRQALDRNGGAAGNGQEHDEKSKARYENVGHLLAEQVEWANVVVLNKVDIATEEELHTTEEVVRALNAGAPILRASFGAVPPRLVLPEVPQGLKPIEGGEGKGYSWSQSPGDVTLRLFIDSSTRGRDIDFRPAKRTLRLGVKGRPEVCAEGRLGGDLKNLDDAVFEIEGSGADRCAVVTLEKVKAGMWPAGLWEAPRAAELTADADDAACGLCDDDVAPLGRGVGSSRAQMRFGVHSFVYSRRRPFRGERLARLLLAWPLPKKELFSLEELASEVADDGGCERSEAVLRPVLRSKGFCWVDREPLKRHVWAHAGKTLVVTADDWWWAALDKEQLRFKVTYPGVEAEYKSTRRDKWDRDVGDRRQELVFIGGAQMREESIVPLLDACLLSDAEYEEFREGAKHLKVPEDDFHVSGLLKNLGATEAEIDEIGHRGGGSSEEERLAWKADQEDTDLLRSLGVGSALEDEEAEEVEYEEVALVGASLVAPAAVLVTASNPAQPPATTKASPEVLVAAPAAAPAPAADPLAAPAAALATADDAAAVSSTPFPAAALAAAQAAAAARGGVPAAALEVASLAAAPLLLAAADGVLSGRQLPDHFEVCD</sequence>
<dbReference type="InterPro" id="IPR011629">
    <property type="entry name" value="CobW-like_C"/>
</dbReference>
<dbReference type="PROSITE" id="PS51203">
    <property type="entry name" value="CS"/>
    <property type="match status" value="1"/>
</dbReference>
<dbReference type="InterPro" id="IPR007052">
    <property type="entry name" value="CS_dom"/>
</dbReference>
<dbReference type="SUPFAM" id="SSF90002">
    <property type="entry name" value="Hypothetical protein YjiA, C-terminal domain"/>
    <property type="match status" value="1"/>
</dbReference>
<proteinExistence type="predicted"/>
<dbReference type="Gene3D" id="3.40.50.300">
    <property type="entry name" value="P-loop containing nucleotide triphosphate hydrolases"/>
    <property type="match status" value="1"/>
</dbReference>
<dbReference type="SUPFAM" id="SSF49764">
    <property type="entry name" value="HSP20-like chaperones"/>
    <property type="match status" value="1"/>
</dbReference>
<dbReference type="PANTHER" id="PTHR43603:SF1">
    <property type="entry name" value="ZINC-REGULATED GTPASE METALLOPROTEIN ACTIVATOR 1"/>
    <property type="match status" value="1"/>
</dbReference>
<dbReference type="SUPFAM" id="SSF52540">
    <property type="entry name" value="P-loop containing nucleoside triphosphate hydrolases"/>
    <property type="match status" value="1"/>
</dbReference>
<dbReference type="Pfam" id="PF07683">
    <property type="entry name" value="CobW_C"/>
    <property type="match status" value="1"/>
</dbReference>
<dbReference type="InterPro" id="IPR008978">
    <property type="entry name" value="HSP20-like_chaperone"/>
</dbReference>
<evidence type="ECO:0000313" key="2">
    <source>
        <dbReference type="EMBL" id="CAK0822142.1"/>
    </source>
</evidence>
<dbReference type="InterPro" id="IPR051927">
    <property type="entry name" value="Zn_Chap_cDPG_Synth"/>
</dbReference>
<protein>
    <recommendedName>
        <fullName evidence="1">CS domain-containing protein</fullName>
    </recommendedName>
</protein>